<dbReference type="Gene3D" id="1.25.40.420">
    <property type="match status" value="1"/>
</dbReference>
<protein>
    <recommendedName>
        <fullName evidence="4">BTB domain-containing protein</fullName>
    </recommendedName>
</protein>
<dbReference type="SUPFAM" id="SSF54695">
    <property type="entry name" value="POZ domain"/>
    <property type="match status" value="1"/>
</dbReference>
<dbReference type="Proteomes" id="UP000828390">
    <property type="component" value="Unassembled WGS sequence"/>
</dbReference>
<dbReference type="PANTHER" id="PTHR24412:SF480">
    <property type="entry name" value="KELCH-LIKE PROTEIN 8"/>
    <property type="match status" value="1"/>
</dbReference>
<keyword evidence="2" id="KW-0677">Repeat</keyword>
<comment type="caution">
    <text evidence="5">The sequence shown here is derived from an EMBL/GenBank/DDBJ whole genome shotgun (WGS) entry which is preliminary data.</text>
</comment>
<dbReference type="PANTHER" id="PTHR24412">
    <property type="entry name" value="KELCH PROTEIN"/>
    <property type="match status" value="1"/>
</dbReference>
<evidence type="ECO:0000313" key="6">
    <source>
        <dbReference type="Proteomes" id="UP000828390"/>
    </source>
</evidence>
<dbReference type="SMART" id="SM00225">
    <property type="entry name" value="BTB"/>
    <property type="match status" value="1"/>
</dbReference>
<dbReference type="CDD" id="cd18186">
    <property type="entry name" value="BTB_POZ_ZBTB_KLHL-like"/>
    <property type="match status" value="1"/>
</dbReference>
<dbReference type="EMBL" id="JAIWYP010000003">
    <property type="protein sequence ID" value="KAH3847903.1"/>
    <property type="molecule type" value="Genomic_DNA"/>
</dbReference>
<dbReference type="AlphaFoldDB" id="A0A9D4QYU9"/>
<dbReference type="InterPro" id="IPR011333">
    <property type="entry name" value="SKP1/BTB/POZ_sf"/>
</dbReference>
<keyword evidence="1" id="KW-0880">Kelch repeat</keyword>
<proteinExistence type="predicted"/>
<dbReference type="OrthoDB" id="6056451at2759"/>
<feature type="domain" description="BTB" evidence="4">
    <location>
        <begin position="34"/>
        <end position="105"/>
    </location>
</feature>
<dbReference type="Pfam" id="PF00651">
    <property type="entry name" value="BTB"/>
    <property type="match status" value="1"/>
</dbReference>
<dbReference type="PROSITE" id="PS50097">
    <property type="entry name" value="BTB"/>
    <property type="match status" value="1"/>
</dbReference>
<evidence type="ECO:0000256" key="3">
    <source>
        <dbReference type="SAM" id="MobiDB-lite"/>
    </source>
</evidence>
<evidence type="ECO:0000256" key="2">
    <source>
        <dbReference type="ARBA" id="ARBA00022737"/>
    </source>
</evidence>
<evidence type="ECO:0000313" key="5">
    <source>
        <dbReference type="EMBL" id="KAH3847903.1"/>
    </source>
</evidence>
<reference evidence="5" key="1">
    <citation type="journal article" date="2019" name="bioRxiv">
        <title>The Genome of the Zebra Mussel, Dreissena polymorpha: A Resource for Invasive Species Research.</title>
        <authorList>
            <person name="McCartney M.A."/>
            <person name="Auch B."/>
            <person name="Kono T."/>
            <person name="Mallez S."/>
            <person name="Zhang Y."/>
            <person name="Obille A."/>
            <person name="Becker A."/>
            <person name="Abrahante J.E."/>
            <person name="Garbe J."/>
            <person name="Badalamenti J.P."/>
            <person name="Herman A."/>
            <person name="Mangelson H."/>
            <person name="Liachko I."/>
            <person name="Sullivan S."/>
            <person name="Sone E.D."/>
            <person name="Koren S."/>
            <person name="Silverstein K.A.T."/>
            <person name="Beckman K.B."/>
            <person name="Gohl D.M."/>
        </authorList>
    </citation>
    <scope>NUCLEOTIDE SEQUENCE</scope>
    <source>
        <strain evidence="5">Duluth1</strain>
        <tissue evidence="5">Whole animal</tissue>
    </source>
</reference>
<dbReference type="InterPro" id="IPR000210">
    <property type="entry name" value="BTB/POZ_dom"/>
</dbReference>
<name>A0A9D4QYU9_DREPO</name>
<keyword evidence="6" id="KW-1185">Reference proteome</keyword>
<reference evidence="5" key="2">
    <citation type="submission" date="2020-11" db="EMBL/GenBank/DDBJ databases">
        <authorList>
            <person name="McCartney M.A."/>
            <person name="Auch B."/>
            <person name="Kono T."/>
            <person name="Mallez S."/>
            <person name="Becker A."/>
            <person name="Gohl D.M."/>
            <person name="Silverstein K.A.T."/>
            <person name="Koren S."/>
            <person name="Bechman K.B."/>
            <person name="Herman A."/>
            <person name="Abrahante J.E."/>
            <person name="Garbe J."/>
        </authorList>
    </citation>
    <scope>NUCLEOTIDE SEQUENCE</scope>
    <source>
        <strain evidence="5">Duluth1</strain>
        <tissue evidence="5">Whole animal</tissue>
    </source>
</reference>
<feature type="region of interest" description="Disordered" evidence="3">
    <location>
        <begin position="645"/>
        <end position="675"/>
    </location>
</feature>
<evidence type="ECO:0000256" key="1">
    <source>
        <dbReference type="ARBA" id="ARBA00022441"/>
    </source>
</evidence>
<evidence type="ECO:0000259" key="4">
    <source>
        <dbReference type="PROSITE" id="PS50097"/>
    </source>
</evidence>
<gene>
    <name evidence="5" type="ORF">DPMN_090238</name>
</gene>
<sequence>MAKYMKAEKKQFSKSTQDYIIKPLLRQRETGELCDVELKLNGRTFYAHRAILALWSPYFLSMFTCDMREKQTSAIDLSESLIVENDDAFEQTLNYMYTGNIVLNISNVEDMVRVSDFLLMDDLKDYCSQFYLELGNLDLTNCLRLKYLSENHNLPNVASACEAMIRARFHDYLIYHDEIIELPVVYLFPLLEDPFVIRHCKYTQLRKLVQRWIEADKDSRLKYSADLNSCIKLWICEHMWDVPVHSKCSTSVIMQPTSQMRTACRESMSASVALMDNCDMFAKPKTSSLPAKLPVLYSVVCNQGLKFVKVMVYNITHQTWLHFPLASEKIIQIMPARQTIGNMISHKNNLYMYLCSSFPYPTDMMKINILVVDTLKVQSSLYSFKTVDFYNPCYRTTLTNCRSVPPAMVYCNQNLYIIGNKEGTGHLFLCNLHTQEYKCYQIPGTRFISLARATVKSDRYIFLWYRYRTGPSEEFCIKKSVGFAMFDVKSKIFNTWDIAPPEVSYEDFANPYTLCCRDDTILIYYPGKPTLLLDEIRYKWLTSLRKMPAPNHMTKVNSESIEPDFSRFQLQAATESSIFILNNDAPYTTSMFEVSENYPEAIAHTPPPIDNISMVTSGHMTPVLLADLQKFDQYDDVYAGTLHVPMRVSDPETEDSGGTSNSERESDNDFEYDEDIYDYDYDLDAEFAF</sequence>
<dbReference type="Gene3D" id="3.30.710.10">
    <property type="entry name" value="Potassium Channel Kv1.1, Chain A"/>
    <property type="match status" value="1"/>
</dbReference>
<organism evidence="5 6">
    <name type="scientific">Dreissena polymorpha</name>
    <name type="common">Zebra mussel</name>
    <name type="synonym">Mytilus polymorpha</name>
    <dbReference type="NCBI Taxonomy" id="45954"/>
    <lineage>
        <taxon>Eukaryota</taxon>
        <taxon>Metazoa</taxon>
        <taxon>Spiralia</taxon>
        <taxon>Lophotrochozoa</taxon>
        <taxon>Mollusca</taxon>
        <taxon>Bivalvia</taxon>
        <taxon>Autobranchia</taxon>
        <taxon>Heteroconchia</taxon>
        <taxon>Euheterodonta</taxon>
        <taxon>Imparidentia</taxon>
        <taxon>Neoheterodontei</taxon>
        <taxon>Myida</taxon>
        <taxon>Dreissenoidea</taxon>
        <taxon>Dreissenidae</taxon>
        <taxon>Dreissena</taxon>
    </lineage>
</organism>
<accession>A0A9D4QYU9</accession>